<dbReference type="EnsemblBacteria" id="CAD73329">
    <property type="protein sequence ID" value="CAD73329"/>
    <property type="gene ID" value="RB3661"/>
</dbReference>
<dbReference type="AlphaFoldDB" id="Q7UTV5"/>
<dbReference type="InParanoid" id="Q7UTV5"/>
<evidence type="ECO:0000313" key="1">
    <source>
        <dbReference type="EMBL" id="CAD73329.1"/>
    </source>
</evidence>
<dbReference type="OrthoDB" id="10000219at2"/>
<protein>
    <submittedName>
        <fullName evidence="1">Uncharacterized protein</fullName>
    </submittedName>
</protein>
<dbReference type="HOGENOM" id="CLU_920932_0_0_0"/>
<dbReference type="STRING" id="243090.RB3661"/>
<sequence>MTNLDTFDIYAKLKESLDFVIPLADEHPKIFEDYVIRLLEHLPNKLIDESSEIAPDVGNAAKREQDDEASVTHIDKITAFLAENPWKSANEISEGAGVPKSIVGAVLYAKRLKGRFTSKTGDDDIVLWKNGVVGEKSRVGTRLVECKKPRVTTTSLIVDWLDQHGEGTIADIAKGIEDQAKSDTPDFTAVVRTIVSRSVKTGTIVRYPKDGTISYSLPAKPPSNKCNPKYEGMTTFEAIVAWSAENGHDYFTMSDVANETGRPISALRQVIYASNRELFDRISRKGPNGQTLFRFKSPKEAE</sequence>
<accession>Q7UTV5</accession>
<keyword evidence="2" id="KW-1185">Reference proteome</keyword>
<dbReference type="EMBL" id="BX294139">
    <property type="protein sequence ID" value="CAD73329.1"/>
    <property type="molecule type" value="Genomic_DNA"/>
</dbReference>
<name>Q7UTV5_RHOBA</name>
<dbReference type="PATRIC" id="fig|243090.15.peg.1702"/>
<dbReference type="RefSeq" id="WP_011119479.1">
    <property type="nucleotide sequence ID" value="NC_005027.1"/>
</dbReference>
<organism evidence="1 2">
    <name type="scientific">Rhodopirellula baltica (strain DSM 10527 / NCIMB 13988 / SH1)</name>
    <dbReference type="NCBI Taxonomy" id="243090"/>
    <lineage>
        <taxon>Bacteria</taxon>
        <taxon>Pseudomonadati</taxon>
        <taxon>Planctomycetota</taxon>
        <taxon>Planctomycetia</taxon>
        <taxon>Pirellulales</taxon>
        <taxon>Pirellulaceae</taxon>
        <taxon>Rhodopirellula</taxon>
    </lineage>
</organism>
<gene>
    <name evidence="1" type="ordered locus">RB3661</name>
</gene>
<evidence type="ECO:0000313" key="2">
    <source>
        <dbReference type="Proteomes" id="UP000001025"/>
    </source>
</evidence>
<reference evidence="1 2" key="1">
    <citation type="journal article" date="2003" name="Proc. Natl. Acad. Sci. U.S.A.">
        <title>Complete genome sequence of the marine planctomycete Pirellula sp. strain 1.</title>
        <authorList>
            <person name="Gloeckner F.O."/>
            <person name="Kube M."/>
            <person name="Bauer M."/>
            <person name="Teeling H."/>
            <person name="Lombardot T."/>
            <person name="Ludwig W."/>
            <person name="Gade D."/>
            <person name="Beck A."/>
            <person name="Borzym K."/>
            <person name="Heitmann K."/>
            <person name="Rabus R."/>
            <person name="Schlesner H."/>
            <person name="Amann R."/>
            <person name="Reinhardt R."/>
        </authorList>
    </citation>
    <scope>NUCLEOTIDE SEQUENCE [LARGE SCALE GENOMIC DNA]</scope>
    <source>
        <strain evidence="2">DSM 10527 / NCIMB 13988 / SH1</strain>
    </source>
</reference>
<proteinExistence type="predicted"/>
<dbReference type="Proteomes" id="UP000001025">
    <property type="component" value="Chromosome"/>
</dbReference>
<dbReference type="KEGG" id="rba:RB3661"/>